<dbReference type="Gene3D" id="3.30.1240.10">
    <property type="match status" value="1"/>
</dbReference>
<dbReference type="NCBIfam" id="TIGR01484">
    <property type="entry name" value="HAD-SF-IIB"/>
    <property type="match status" value="1"/>
</dbReference>
<comment type="caution">
    <text evidence="1">The sequence shown here is derived from an EMBL/GenBank/DDBJ whole genome shotgun (WGS) entry which is preliminary data.</text>
</comment>
<dbReference type="RefSeq" id="WP_069716987.1">
    <property type="nucleotide sequence ID" value="NZ_MJEH01000019.1"/>
</dbReference>
<dbReference type="Pfam" id="PF08282">
    <property type="entry name" value="Hydrolase_3"/>
    <property type="match status" value="1"/>
</dbReference>
<protein>
    <recommendedName>
        <fullName evidence="3">Hydrolase Cof</fullName>
    </recommendedName>
</protein>
<dbReference type="PANTHER" id="PTHR10000:SF25">
    <property type="entry name" value="PHOSPHATASE YKRA-RELATED"/>
    <property type="match status" value="1"/>
</dbReference>
<keyword evidence="2" id="KW-1185">Reference proteome</keyword>
<dbReference type="InterPro" id="IPR036412">
    <property type="entry name" value="HAD-like_sf"/>
</dbReference>
<dbReference type="SUPFAM" id="SSF56784">
    <property type="entry name" value="HAD-like"/>
    <property type="match status" value="1"/>
</dbReference>
<evidence type="ECO:0000313" key="1">
    <source>
        <dbReference type="EMBL" id="OEH92996.1"/>
    </source>
</evidence>
<evidence type="ECO:0008006" key="3">
    <source>
        <dbReference type="Google" id="ProtNLM"/>
    </source>
</evidence>
<dbReference type="InterPro" id="IPR006379">
    <property type="entry name" value="HAD-SF_hydro_IIB"/>
</dbReference>
<dbReference type="AlphaFoldDB" id="A0A1E5LG16"/>
<dbReference type="Gene3D" id="3.40.50.1000">
    <property type="entry name" value="HAD superfamily/HAD-like"/>
    <property type="match status" value="1"/>
</dbReference>
<dbReference type="GO" id="GO:0000287">
    <property type="term" value="F:magnesium ion binding"/>
    <property type="evidence" value="ECO:0007669"/>
    <property type="project" value="TreeGrafter"/>
</dbReference>
<reference evidence="1 2" key="1">
    <citation type="submission" date="2016-08" db="EMBL/GenBank/DDBJ databases">
        <title>Genome of Bacillus solimangrovi GH2-4.</title>
        <authorList>
            <person name="Lim S."/>
            <person name="Kim B.-C."/>
        </authorList>
    </citation>
    <scope>NUCLEOTIDE SEQUENCE [LARGE SCALE GENOMIC DNA]</scope>
    <source>
        <strain evidence="1 2">GH2-4</strain>
    </source>
</reference>
<dbReference type="NCBIfam" id="TIGR00099">
    <property type="entry name" value="Cof-subfamily"/>
    <property type="match status" value="1"/>
</dbReference>
<dbReference type="SFLD" id="SFLDS00003">
    <property type="entry name" value="Haloacid_Dehalogenase"/>
    <property type="match status" value="1"/>
</dbReference>
<dbReference type="CDD" id="cd07517">
    <property type="entry name" value="HAD_HPP"/>
    <property type="match status" value="1"/>
</dbReference>
<dbReference type="STRING" id="1305675.BFG57_14125"/>
<dbReference type="OrthoDB" id="9810101at2"/>
<proteinExistence type="predicted"/>
<dbReference type="GO" id="GO:0016791">
    <property type="term" value="F:phosphatase activity"/>
    <property type="evidence" value="ECO:0007669"/>
    <property type="project" value="TreeGrafter"/>
</dbReference>
<dbReference type="PROSITE" id="PS01229">
    <property type="entry name" value="COF_2"/>
    <property type="match status" value="1"/>
</dbReference>
<evidence type="ECO:0000313" key="2">
    <source>
        <dbReference type="Proteomes" id="UP000095209"/>
    </source>
</evidence>
<dbReference type="InterPro" id="IPR000150">
    <property type="entry name" value="Cof"/>
</dbReference>
<name>A0A1E5LG16_9BACI</name>
<sequence length="258" mass="29461">MNDKIVFFDIDGTLLNHNKELPDSTREALQQLQRKGIHVAIATGRGPFMFEPLREELGIDSYVSFNGQYVVFEDEVIYKKPLDFKLIQQLEVEANERNHPMVFLDHEAMKSNATFHPFIEESMKSIKFEHPTYDATYYHSREIYQALVFCEGNAEQAYEEKYNEGLHFIRWHNYCIDVLPNGGSKSVGIQNMIERLNISNENVYAFGDGLNDIEMLSSVGTGIAMGNGKQEAKDVASIITRNVDEDGIYYGLKEVGLL</sequence>
<organism evidence="1 2">
    <name type="scientific">Bacillus solimangrovi</name>
    <dbReference type="NCBI Taxonomy" id="1305675"/>
    <lineage>
        <taxon>Bacteria</taxon>
        <taxon>Bacillati</taxon>
        <taxon>Bacillota</taxon>
        <taxon>Bacilli</taxon>
        <taxon>Bacillales</taxon>
        <taxon>Bacillaceae</taxon>
        <taxon>Bacillus</taxon>
    </lineage>
</organism>
<dbReference type="InterPro" id="IPR023214">
    <property type="entry name" value="HAD_sf"/>
</dbReference>
<dbReference type="Proteomes" id="UP000095209">
    <property type="component" value="Unassembled WGS sequence"/>
</dbReference>
<dbReference type="PANTHER" id="PTHR10000">
    <property type="entry name" value="PHOSPHOSERINE PHOSPHATASE"/>
    <property type="match status" value="1"/>
</dbReference>
<gene>
    <name evidence="1" type="ORF">BFG57_14125</name>
</gene>
<dbReference type="EMBL" id="MJEH01000019">
    <property type="protein sequence ID" value="OEH92996.1"/>
    <property type="molecule type" value="Genomic_DNA"/>
</dbReference>
<dbReference type="SFLD" id="SFLDG01144">
    <property type="entry name" value="C2.B.4:_PGP_Like"/>
    <property type="match status" value="1"/>
</dbReference>
<dbReference type="GO" id="GO:0005829">
    <property type="term" value="C:cytosol"/>
    <property type="evidence" value="ECO:0007669"/>
    <property type="project" value="TreeGrafter"/>
</dbReference>
<dbReference type="SFLD" id="SFLDG01140">
    <property type="entry name" value="C2.B:_Phosphomannomutase_and_P"/>
    <property type="match status" value="1"/>
</dbReference>
<accession>A0A1E5LG16</accession>
<dbReference type="PROSITE" id="PS01228">
    <property type="entry name" value="COF_1"/>
    <property type="match status" value="1"/>
</dbReference>